<dbReference type="NCBIfam" id="NF003075">
    <property type="entry name" value="PRK03996.1"/>
    <property type="match status" value="1"/>
</dbReference>
<dbReference type="OrthoDB" id="9421at2157"/>
<keyword evidence="3 4" id="KW-0647">Proteasome</keyword>
<dbReference type="InterPro" id="IPR019982">
    <property type="entry name" value="Proteasome_asu_arc"/>
</dbReference>
<keyword evidence="9" id="KW-0378">Hydrolase</keyword>
<keyword evidence="2 4" id="KW-0963">Cytoplasm</keyword>
<dbReference type="InterPro" id="IPR029055">
    <property type="entry name" value="Ntn_hydrolases_N"/>
</dbReference>
<evidence type="ECO:0000256" key="5">
    <source>
        <dbReference type="PROSITE-ProRule" id="PRU00808"/>
    </source>
</evidence>
<evidence type="ECO:0000256" key="2">
    <source>
        <dbReference type="ARBA" id="ARBA00022490"/>
    </source>
</evidence>
<dbReference type="FunFam" id="3.60.20.10:FF:000004">
    <property type="entry name" value="Proteasome subunit alpha type-4"/>
    <property type="match status" value="1"/>
</dbReference>
<organism evidence="9 10">
    <name type="scientific">Methanobrevibacter ruminantium (strain ATCC 35063 / DSM 1093 / JCM 13430 / OCM 146 / M1)</name>
    <name type="common">Methanobacterium ruminantium</name>
    <dbReference type="NCBI Taxonomy" id="634498"/>
    <lineage>
        <taxon>Archaea</taxon>
        <taxon>Methanobacteriati</taxon>
        <taxon>Methanobacteriota</taxon>
        <taxon>Methanomada group</taxon>
        <taxon>Methanobacteria</taxon>
        <taxon>Methanobacteriales</taxon>
        <taxon>Methanobacteriaceae</taxon>
        <taxon>Methanobrevibacter</taxon>
    </lineage>
</organism>
<gene>
    <name evidence="4" type="primary">psmA</name>
    <name evidence="9" type="ordered locus">mru_1357</name>
</gene>
<comment type="subcellular location">
    <subcellularLocation>
        <location evidence="1 4 6">Cytoplasm</location>
    </subcellularLocation>
</comment>
<comment type="function">
    <text evidence="4 6">Component of the proteasome core, a large protease complex with broad specificity involved in protein degradation.</text>
</comment>
<dbReference type="PANTHER" id="PTHR11599">
    <property type="entry name" value="PROTEASOME SUBUNIT ALPHA/BETA"/>
    <property type="match status" value="1"/>
</dbReference>
<dbReference type="PATRIC" id="fig|634498.28.peg.1363"/>
<comment type="activity regulation">
    <text evidence="4">The formation of the proteasomal ATPase PAN-20S proteasome complex, via the docking of the C-termini of PAN into the intersubunit pockets in the alpha-rings, triggers opening of the gate for substrate entry. Interconversion between the open-gate and close-gate conformations leads to a dynamic regulation of the 20S proteasome proteolysis activity.</text>
</comment>
<comment type="subunit">
    <text evidence="4 6">The 20S proteasome core is composed of 14 alpha and 14 beta subunits that assemble into four stacked heptameric rings, resulting in a barrel-shaped structure. The two inner rings, each composed of seven catalytic beta subunits, are sandwiched by two outer rings, each composed of seven alpha subunits. The catalytic chamber with the active sites is on the inside of the barrel. Has a gated structure, the ends of the cylinder being occluded by the N-termini of the alpha-subunits. Is capped at one or both ends by the proteasome regulatory ATPase, PAN.</text>
</comment>
<keyword evidence="10" id="KW-1185">Reference proteome</keyword>
<name>D3E3U6_METRM</name>
<dbReference type="GO" id="GO:0005737">
    <property type="term" value="C:cytoplasm"/>
    <property type="evidence" value="ECO:0007669"/>
    <property type="project" value="UniProtKB-SubCell"/>
</dbReference>
<dbReference type="CDD" id="cd03756">
    <property type="entry name" value="proteasome_alpha_archeal"/>
    <property type="match status" value="1"/>
</dbReference>
<dbReference type="GO" id="GO:0006511">
    <property type="term" value="P:ubiquitin-dependent protein catabolic process"/>
    <property type="evidence" value="ECO:0007669"/>
    <property type="project" value="InterPro"/>
</dbReference>
<dbReference type="InterPro" id="IPR023332">
    <property type="entry name" value="Proteasome_alpha-type"/>
</dbReference>
<dbReference type="Proteomes" id="UP000008680">
    <property type="component" value="Chromosome"/>
</dbReference>
<dbReference type="Pfam" id="PF10584">
    <property type="entry name" value="Proteasome_A_N"/>
    <property type="match status" value="1"/>
</dbReference>
<dbReference type="PROSITE" id="PS51475">
    <property type="entry name" value="PROTEASOME_ALPHA_2"/>
    <property type="match status" value="1"/>
</dbReference>
<evidence type="ECO:0000256" key="1">
    <source>
        <dbReference type="ARBA" id="ARBA00004496"/>
    </source>
</evidence>
<dbReference type="InterPro" id="IPR001353">
    <property type="entry name" value="Proteasome_sua/b"/>
</dbReference>
<evidence type="ECO:0000313" key="10">
    <source>
        <dbReference type="Proteomes" id="UP000008680"/>
    </source>
</evidence>
<feature type="region of interest" description="Disordered" evidence="7">
    <location>
        <begin position="241"/>
        <end position="294"/>
    </location>
</feature>
<dbReference type="Pfam" id="PF00227">
    <property type="entry name" value="Proteasome"/>
    <property type="match status" value="1"/>
</dbReference>
<feature type="compositionally biased region" description="Acidic residues" evidence="7">
    <location>
        <begin position="245"/>
        <end position="294"/>
    </location>
</feature>
<dbReference type="PROSITE" id="PS00388">
    <property type="entry name" value="PROTEASOME_ALPHA_1"/>
    <property type="match status" value="1"/>
</dbReference>
<dbReference type="HOGENOM" id="CLU_035750_4_1_2"/>
<dbReference type="AlphaFoldDB" id="D3E3U6"/>
<protein>
    <recommendedName>
        <fullName evidence="4 6">Proteasome subunit alpha</fullName>
    </recommendedName>
    <alternativeName>
        <fullName evidence="4">20S proteasome alpha subunit</fullName>
    </alternativeName>
    <alternativeName>
        <fullName evidence="4">Proteasome core protein PsmA</fullName>
    </alternativeName>
</protein>
<evidence type="ECO:0000256" key="4">
    <source>
        <dbReference type="HAMAP-Rule" id="MF_00289"/>
    </source>
</evidence>
<feature type="domain" description="Proteasome alpha-type subunits" evidence="8">
    <location>
        <begin position="11"/>
        <end position="33"/>
    </location>
</feature>
<dbReference type="GO" id="GO:0019773">
    <property type="term" value="C:proteasome core complex, alpha-subunit complex"/>
    <property type="evidence" value="ECO:0007669"/>
    <property type="project" value="UniProtKB-UniRule"/>
</dbReference>
<evidence type="ECO:0000313" key="9">
    <source>
        <dbReference type="EMBL" id="ADC47207.1"/>
    </source>
</evidence>
<evidence type="ECO:0000256" key="6">
    <source>
        <dbReference type="RuleBase" id="RU000552"/>
    </source>
</evidence>
<dbReference type="GO" id="GO:0010498">
    <property type="term" value="P:proteasomal protein catabolic process"/>
    <property type="evidence" value="ECO:0007669"/>
    <property type="project" value="UniProtKB-UniRule"/>
</dbReference>
<dbReference type="SMART" id="SM00948">
    <property type="entry name" value="Proteasome_A_N"/>
    <property type="match status" value="1"/>
</dbReference>
<proteinExistence type="inferred from homology"/>
<dbReference type="eggNOG" id="arCOG00971">
    <property type="taxonomic scope" value="Archaea"/>
</dbReference>
<dbReference type="SUPFAM" id="SSF56235">
    <property type="entry name" value="N-terminal nucleophile aminohydrolases (Ntn hydrolases)"/>
    <property type="match status" value="1"/>
</dbReference>
<dbReference type="EMBL" id="CP001719">
    <property type="protein sequence ID" value="ADC47207.1"/>
    <property type="molecule type" value="Genomic_DNA"/>
</dbReference>
<dbReference type="HAMAP" id="MF_00289_A">
    <property type="entry name" value="Proteasome_A_A"/>
    <property type="match status" value="1"/>
</dbReference>
<dbReference type="InterPro" id="IPR050115">
    <property type="entry name" value="Proteasome_alpha"/>
</dbReference>
<dbReference type="STRING" id="634498.mru_1357"/>
<reference evidence="9 10" key="1">
    <citation type="journal article" date="2010" name="PLoS ONE">
        <title>The genome sequence of the rumen methanogen Methanobrevibacter ruminantium reveals new possibilities for controlling ruminant methane emissions.</title>
        <authorList>
            <person name="Leahy S.C."/>
            <person name="Kelly W.J."/>
            <person name="Altermann E."/>
            <person name="Ronimus R.S."/>
            <person name="Yeoman C.J."/>
            <person name="Pacheco D.M."/>
            <person name="Li D."/>
            <person name="Kong Z."/>
            <person name="McTavish S."/>
            <person name="Sang C."/>
            <person name="Lambie S.C."/>
            <person name="Janssen P.H."/>
            <person name="Dey D."/>
            <person name="Attwood G.T."/>
        </authorList>
    </citation>
    <scope>NUCLEOTIDE SEQUENCE [LARGE SCALE GENOMIC DNA]</scope>
    <source>
        <strain evidence="10">ATCC 35063 / DSM 1093 / JCM 13430 / OCM 146 / M1</strain>
    </source>
</reference>
<evidence type="ECO:0000259" key="8">
    <source>
        <dbReference type="PROSITE" id="PS00388"/>
    </source>
</evidence>
<sequence>MQPLQQQNAGYDRAITVFSPDGRLFQVEYAREAVKRGTTSLGLKSKDGVVLIVDKRTVSRLVEAKSIEKIFQIDDHIGVATSGLVADARALVERARIESQINKITYNEPILVGGLAKKICDLKQLYTQNGGVRPFGSALIIGGVNGEETRLYETDPSGALIEYKATAIGSGVQAAVDVFEERYEEDLSLEDAINLGLDALYEATEGRTTEDSVEIAVIEVATQAYRKLSDEEVSGYVKDLLERNAEEEEPEEEAEEEAVEEAVEESEEAEDAAEESEEETSEEEASEDKDSAEE</sequence>
<comment type="similarity">
    <text evidence="4 5 6">Belongs to the peptidase T1A family.</text>
</comment>
<dbReference type="NCBIfam" id="TIGR03633">
    <property type="entry name" value="arc_protsome_A"/>
    <property type="match status" value="1"/>
</dbReference>
<dbReference type="GO" id="GO:0004298">
    <property type="term" value="F:threonine-type endopeptidase activity"/>
    <property type="evidence" value="ECO:0007669"/>
    <property type="project" value="InterPro"/>
</dbReference>
<dbReference type="Gene3D" id="3.60.20.10">
    <property type="entry name" value="Glutamine Phosphoribosylpyrophosphate, subunit 1, domain 1"/>
    <property type="match status" value="1"/>
</dbReference>
<accession>D3E3U6</accession>
<evidence type="ECO:0000256" key="7">
    <source>
        <dbReference type="SAM" id="MobiDB-lite"/>
    </source>
</evidence>
<dbReference type="InterPro" id="IPR000426">
    <property type="entry name" value="Proteasome_asu_N"/>
</dbReference>
<evidence type="ECO:0000256" key="3">
    <source>
        <dbReference type="ARBA" id="ARBA00022942"/>
    </source>
</evidence>
<dbReference type="KEGG" id="mru:mru_1357"/>